<feature type="compositionally biased region" description="Polar residues" evidence="1">
    <location>
        <begin position="95"/>
        <end position="108"/>
    </location>
</feature>
<name>A0A427A2L7_ENSVE</name>
<dbReference type="InterPro" id="IPR044820">
    <property type="entry name" value="AGD14-like"/>
</dbReference>
<dbReference type="Proteomes" id="UP000287651">
    <property type="component" value="Unassembled WGS sequence"/>
</dbReference>
<feature type="region of interest" description="Disordered" evidence="1">
    <location>
        <begin position="1"/>
        <end position="111"/>
    </location>
</feature>
<evidence type="ECO:0000256" key="1">
    <source>
        <dbReference type="SAM" id="MobiDB-lite"/>
    </source>
</evidence>
<dbReference type="EMBL" id="AMZH03003998">
    <property type="protein sequence ID" value="RRT70485.1"/>
    <property type="molecule type" value="Genomic_DNA"/>
</dbReference>
<accession>A0A427A2L7</accession>
<feature type="compositionally biased region" description="Polar residues" evidence="1">
    <location>
        <begin position="13"/>
        <end position="22"/>
    </location>
</feature>
<dbReference type="AlphaFoldDB" id="A0A427A2L7"/>
<feature type="compositionally biased region" description="Basic and acidic residues" evidence="1">
    <location>
        <begin position="1"/>
        <end position="10"/>
    </location>
</feature>
<organism evidence="2 3">
    <name type="scientific">Ensete ventricosum</name>
    <name type="common">Abyssinian banana</name>
    <name type="synonym">Musa ensete</name>
    <dbReference type="NCBI Taxonomy" id="4639"/>
    <lineage>
        <taxon>Eukaryota</taxon>
        <taxon>Viridiplantae</taxon>
        <taxon>Streptophyta</taxon>
        <taxon>Embryophyta</taxon>
        <taxon>Tracheophyta</taxon>
        <taxon>Spermatophyta</taxon>
        <taxon>Magnoliopsida</taxon>
        <taxon>Liliopsida</taxon>
        <taxon>Zingiberales</taxon>
        <taxon>Musaceae</taxon>
        <taxon>Ensete</taxon>
    </lineage>
</organism>
<feature type="compositionally biased region" description="Polar residues" evidence="1">
    <location>
        <begin position="74"/>
        <end position="85"/>
    </location>
</feature>
<comment type="caution">
    <text evidence="2">The sequence shown here is derived from an EMBL/GenBank/DDBJ whole genome shotgun (WGS) entry which is preliminary data.</text>
</comment>
<reference evidence="2 3" key="1">
    <citation type="journal article" date="2014" name="Agronomy (Basel)">
        <title>A Draft Genome Sequence for Ensete ventricosum, the Drought-Tolerant Tree Against Hunger.</title>
        <authorList>
            <person name="Harrison J."/>
            <person name="Moore K.A."/>
            <person name="Paszkiewicz K."/>
            <person name="Jones T."/>
            <person name="Grant M."/>
            <person name="Ambacheew D."/>
            <person name="Muzemil S."/>
            <person name="Studholme D.J."/>
        </authorList>
    </citation>
    <scope>NUCLEOTIDE SEQUENCE [LARGE SCALE GENOMIC DNA]</scope>
</reference>
<feature type="non-terminal residue" evidence="2">
    <location>
        <position position="1"/>
    </location>
</feature>
<sequence>SHKNHEDHRRASSYHSFSQSPPEDQYEERYSGKKPAFLSRKPGSDRGLYEGKISSFLYSPGHQGKQSYEDKSANETPNSRNSDYSVASVGDSSKFDSQSPNFQDTGCNSPPLRQVRDILIEDTRPPVLTTYPDANVKKNLNGLPHPQTRRCLVPARGRRRRLVPREETRCRLVSVQETPVLMVPHGETRRRLVFARETLVLMVPHGSGRSMYQYPVGPGGNGNTLERKSTNPFDSDLDANDLVCSNHKLS</sequence>
<dbReference type="PANTHER" id="PTHR46085:SF4">
    <property type="entry name" value="ADP-RIBOSYLATION FACTOR GTPASE-ACTIVATING PROTEIN AGD14-RELATED"/>
    <property type="match status" value="1"/>
</dbReference>
<evidence type="ECO:0000313" key="2">
    <source>
        <dbReference type="EMBL" id="RRT70485.1"/>
    </source>
</evidence>
<dbReference type="GO" id="GO:0005096">
    <property type="term" value="F:GTPase activator activity"/>
    <property type="evidence" value="ECO:0007669"/>
    <property type="project" value="InterPro"/>
</dbReference>
<gene>
    <name evidence="2" type="ORF">B296_00024107</name>
</gene>
<evidence type="ECO:0000313" key="3">
    <source>
        <dbReference type="Proteomes" id="UP000287651"/>
    </source>
</evidence>
<proteinExistence type="predicted"/>
<protein>
    <submittedName>
        <fullName evidence="2">Uncharacterized protein</fullName>
    </submittedName>
</protein>
<dbReference type="PANTHER" id="PTHR46085">
    <property type="entry name" value="ARFGAP/RECO-RELATED"/>
    <property type="match status" value="1"/>
</dbReference>